<evidence type="ECO:0000313" key="2">
    <source>
        <dbReference type="Proteomes" id="UP000076078"/>
    </source>
</evidence>
<dbReference type="InterPro" id="IPR019410">
    <property type="entry name" value="Methyltransf_16"/>
</dbReference>
<reference evidence="1 2" key="1">
    <citation type="submission" date="2015-12" db="EMBL/GenBank/DDBJ databases">
        <title>Dictyostelia acquired genes for synthesis and detection of signals that induce cell-type specialization by lateral gene transfer from prokaryotes.</title>
        <authorList>
            <person name="Gloeckner G."/>
            <person name="Schaap P."/>
        </authorList>
    </citation>
    <scope>NUCLEOTIDE SEQUENCE [LARGE SCALE GENOMIC DNA]</scope>
    <source>
        <strain evidence="1 2">TK</strain>
    </source>
</reference>
<dbReference type="SUPFAM" id="SSF53335">
    <property type="entry name" value="S-adenosyl-L-methionine-dependent methyltransferases"/>
    <property type="match status" value="1"/>
</dbReference>
<protein>
    <submittedName>
        <fullName evidence="1">Uncharacterized protein</fullName>
    </submittedName>
</protein>
<comment type="caution">
    <text evidence="1">The sequence shown here is derived from an EMBL/GenBank/DDBJ whole genome shotgun (WGS) entry which is preliminary data.</text>
</comment>
<dbReference type="OMA" id="GREMICQ"/>
<dbReference type="InterPro" id="IPR029063">
    <property type="entry name" value="SAM-dependent_MTases_sf"/>
</dbReference>
<evidence type="ECO:0000313" key="1">
    <source>
        <dbReference type="EMBL" id="KYR01286.1"/>
    </source>
</evidence>
<accession>A0A152A4W5</accession>
<proteinExistence type="predicted"/>
<dbReference type="Pfam" id="PF10294">
    <property type="entry name" value="Methyltransf_16"/>
    <property type="match status" value="1"/>
</dbReference>
<keyword evidence="2" id="KW-1185">Reference proteome</keyword>
<sequence>MRISLSNLYNSNLEFKYENIEFLSSKLKYSGDQSDLENLKNLGEYLGGQDLKGKRVLDMNSGCSGILGLYCLSQLNVQQVVFSTDSALLDSHIQENIILNDFTQSSQLLRLKLGVENLPLFLNSLSQPIDIIIMTEPILYCSIEYLLELFSTVSSLIQFQRHQFINHHCYFLITYNVNENNQFPIDKIVEISKQFTFKFQLNHTNNSLKILKFHI</sequence>
<gene>
    <name evidence="1" type="ORF">DLAC_02410</name>
</gene>
<dbReference type="AlphaFoldDB" id="A0A152A4W5"/>
<name>A0A152A4W5_TIELA</name>
<dbReference type="FunCoup" id="A0A152A4W5">
    <property type="interactions" value="127"/>
</dbReference>
<dbReference type="EMBL" id="LODT01000011">
    <property type="protein sequence ID" value="KYR01286.1"/>
    <property type="molecule type" value="Genomic_DNA"/>
</dbReference>
<organism evidence="1 2">
    <name type="scientific">Tieghemostelium lacteum</name>
    <name type="common">Slime mold</name>
    <name type="synonym">Dictyostelium lacteum</name>
    <dbReference type="NCBI Taxonomy" id="361077"/>
    <lineage>
        <taxon>Eukaryota</taxon>
        <taxon>Amoebozoa</taxon>
        <taxon>Evosea</taxon>
        <taxon>Eumycetozoa</taxon>
        <taxon>Dictyostelia</taxon>
        <taxon>Dictyosteliales</taxon>
        <taxon>Raperosteliaceae</taxon>
        <taxon>Tieghemostelium</taxon>
    </lineage>
</organism>
<dbReference type="Proteomes" id="UP000076078">
    <property type="component" value="Unassembled WGS sequence"/>
</dbReference>
<dbReference type="Gene3D" id="3.40.50.150">
    <property type="entry name" value="Vaccinia Virus protein VP39"/>
    <property type="match status" value="1"/>
</dbReference>
<dbReference type="InParanoid" id="A0A152A4W5"/>